<dbReference type="InterPro" id="IPR057246">
    <property type="entry name" value="CARBOXYPEPT_ZN_1"/>
</dbReference>
<evidence type="ECO:0000256" key="9">
    <source>
        <dbReference type="PROSITE-ProRule" id="PRU01379"/>
    </source>
</evidence>
<feature type="domain" description="Peptidase M14" evidence="11">
    <location>
        <begin position="24"/>
        <end position="319"/>
    </location>
</feature>
<dbReference type="Gene3D" id="3.40.630.10">
    <property type="entry name" value="Zn peptidases"/>
    <property type="match status" value="1"/>
</dbReference>
<dbReference type="Pfam" id="PF13620">
    <property type="entry name" value="CarboxypepD_reg"/>
    <property type="match status" value="1"/>
</dbReference>
<protein>
    <submittedName>
        <fullName evidence="12">Carboxypeptidase A-like protein isoform S1</fullName>
    </submittedName>
    <submittedName>
        <fullName evidence="13">Carboxypeptidase A-like protein isoform S2</fullName>
    </submittedName>
</protein>
<dbReference type="FunFam" id="3.40.630.10:FF:000020">
    <property type="entry name" value="Carboxypeptidase D"/>
    <property type="match status" value="1"/>
</dbReference>
<evidence type="ECO:0000256" key="8">
    <source>
        <dbReference type="ARBA" id="ARBA00023180"/>
    </source>
</evidence>
<keyword evidence="4" id="KW-0645">Protease</keyword>
<dbReference type="PRINTS" id="PR00765">
    <property type="entry name" value="CRBOXYPTASEA"/>
</dbReference>
<dbReference type="SUPFAM" id="SSF49464">
    <property type="entry name" value="Carboxypeptidase regulatory domain-like"/>
    <property type="match status" value="1"/>
</dbReference>
<feature type="signal peptide" evidence="10">
    <location>
        <begin position="1"/>
        <end position="18"/>
    </location>
</feature>
<comment type="similarity">
    <text evidence="2 9">Belongs to the peptidase M14 family.</text>
</comment>
<organism evidence="13">
    <name type="scientific">Cupiennius salei</name>
    <name type="common">American wandering spider</name>
    <dbReference type="NCBI Taxonomy" id="6928"/>
    <lineage>
        <taxon>Eukaryota</taxon>
        <taxon>Metazoa</taxon>
        <taxon>Ecdysozoa</taxon>
        <taxon>Arthropoda</taxon>
        <taxon>Chelicerata</taxon>
        <taxon>Arachnida</taxon>
        <taxon>Araneae</taxon>
        <taxon>Araneomorphae</taxon>
        <taxon>Entelegynae</taxon>
        <taxon>Lycosoidea</taxon>
        <taxon>Ctenidae</taxon>
        <taxon>Cupiennius</taxon>
    </lineage>
</organism>
<dbReference type="PANTHER" id="PTHR11532">
    <property type="entry name" value="PROTEASE M14 CARBOXYPEPTIDASE"/>
    <property type="match status" value="1"/>
</dbReference>
<dbReference type="AlphaFoldDB" id="A0A4Y5UGF1"/>
<dbReference type="EMBL" id="MH766626">
    <property type="protein sequence ID" value="QDC23058.1"/>
    <property type="molecule type" value="mRNA"/>
</dbReference>
<keyword evidence="5" id="KW-0479">Metal-binding</keyword>
<dbReference type="InterPro" id="IPR008969">
    <property type="entry name" value="CarboxyPept-like_regulatory"/>
</dbReference>
<keyword evidence="7" id="KW-0862">Zinc</keyword>
<sequence>MFPSVLLLLLLCAGLSSCVDVPFSYHDFSSMSRLMHLLHDENPELTRIYSVGKSTQGRDLWVLLITHDPDSEPTLKPNVKYIANMHGNEAVGREMLLHLASYLVSAYGSDDYVTWLLDHTRVHLMPSMNPDGFEASTEGQCSGTQGRGNTNSFDLNRNFPDYFTGDQDKLQPETRAVMRWMAQTQFVLSANLHGGALVASYPFDNVPPNTPKGFRSSHSPSRTPDDDVFRHLAETYSFNHKSMYAGVSCRDGTPEFLNGTTNGAAWYPLKGGMQDYNYVWAGCMEITLEISCCKFPRAHRLPQFWEDNKHALLKYLGEAHQGVWGVVSDSNNNPLNNVSIKVAGRQFGSRTTHRGEYWRILRPGTYTLQAFADGYEPAELTAHISNGVTMQNITLYPLSTTLYEPRSDPTLFRPGHNTAAAVWPTLTNFLKPKETVIFPRRSYVYRPLVADPSTNRLFSTTTTRQLHYQILG</sequence>
<reference evidence="13" key="1">
    <citation type="journal article" date="2019" name="Toxins">
        <title>The dual prey-inactivation strategy of spiders-in-depth venomic analysis of Cupiennius salei.</title>
        <authorList>
            <person name="Kuhn-Nentwig L."/>
            <person name="Langenegger N."/>
            <person name="Heller M."/>
            <person name="Koua D."/>
            <person name="Nentwig W."/>
        </authorList>
    </citation>
    <scope>NUCLEOTIDE SEQUENCE</scope>
    <source>
        <tissue evidence="13">Venom gland</tissue>
    </source>
</reference>
<evidence type="ECO:0000256" key="1">
    <source>
        <dbReference type="ARBA" id="ARBA00001947"/>
    </source>
</evidence>
<dbReference type="EMBL" id="MH766627">
    <property type="protein sequence ID" value="QDC23059.1"/>
    <property type="molecule type" value="mRNA"/>
</dbReference>
<dbReference type="GO" id="GO:0016485">
    <property type="term" value="P:protein processing"/>
    <property type="evidence" value="ECO:0007669"/>
    <property type="project" value="TreeGrafter"/>
</dbReference>
<evidence type="ECO:0000256" key="10">
    <source>
        <dbReference type="SAM" id="SignalP"/>
    </source>
</evidence>
<keyword evidence="10" id="KW-0732">Signal</keyword>
<dbReference type="GO" id="GO:0005615">
    <property type="term" value="C:extracellular space"/>
    <property type="evidence" value="ECO:0007669"/>
    <property type="project" value="TreeGrafter"/>
</dbReference>
<dbReference type="InterPro" id="IPR000834">
    <property type="entry name" value="Peptidase_M14"/>
</dbReference>
<evidence type="ECO:0000256" key="2">
    <source>
        <dbReference type="ARBA" id="ARBA00005988"/>
    </source>
</evidence>
<dbReference type="SUPFAM" id="SSF53187">
    <property type="entry name" value="Zn-dependent exopeptidases"/>
    <property type="match status" value="1"/>
</dbReference>
<dbReference type="CDD" id="cd03858">
    <property type="entry name" value="M14_CP_N-E_like"/>
    <property type="match status" value="1"/>
</dbReference>
<evidence type="ECO:0000256" key="6">
    <source>
        <dbReference type="ARBA" id="ARBA00022801"/>
    </source>
</evidence>
<dbReference type="GO" id="GO:0008270">
    <property type="term" value="F:zinc ion binding"/>
    <property type="evidence" value="ECO:0007669"/>
    <property type="project" value="InterPro"/>
</dbReference>
<accession>A0A4Y5UGF1</accession>
<name>A0A4Y5UGF1_CUPSA</name>
<evidence type="ECO:0000259" key="11">
    <source>
        <dbReference type="PROSITE" id="PS52035"/>
    </source>
</evidence>
<keyword evidence="3 13" id="KW-0121">Carboxypeptidase</keyword>
<dbReference type="GO" id="GO:0004181">
    <property type="term" value="F:metallocarboxypeptidase activity"/>
    <property type="evidence" value="ECO:0007669"/>
    <property type="project" value="InterPro"/>
</dbReference>
<keyword evidence="8" id="KW-0325">Glycoprotein</keyword>
<dbReference type="Pfam" id="PF00246">
    <property type="entry name" value="Peptidase_M14"/>
    <property type="match status" value="1"/>
</dbReference>
<evidence type="ECO:0000256" key="4">
    <source>
        <dbReference type="ARBA" id="ARBA00022670"/>
    </source>
</evidence>
<dbReference type="PROSITE" id="PS00132">
    <property type="entry name" value="CARBOXYPEPT_ZN_1"/>
    <property type="match status" value="1"/>
</dbReference>
<evidence type="ECO:0000313" key="13">
    <source>
        <dbReference type="EMBL" id="QDC23059.1"/>
    </source>
</evidence>
<evidence type="ECO:0000256" key="7">
    <source>
        <dbReference type="ARBA" id="ARBA00022833"/>
    </source>
</evidence>
<dbReference type="PROSITE" id="PS52035">
    <property type="entry name" value="PEPTIDASE_M14"/>
    <property type="match status" value="1"/>
</dbReference>
<dbReference type="SMART" id="SM00631">
    <property type="entry name" value="Zn_pept"/>
    <property type="match status" value="1"/>
</dbReference>
<evidence type="ECO:0000256" key="3">
    <source>
        <dbReference type="ARBA" id="ARBA00022645"/>
    </source>
</evidence>
<dbReference type="GO" id="GO:0006518">
    <property type="term" value="P:peptide metabolic process"/>
    <property type="evidence" value="ECO:0007669"/>
    <property type="project" value="TreeGrafter"/>
</dbReference>
<feature type="chain" id="PRO_5036129430" evidence="10">
    <location>
        <begin position="19"/>
        <end position="472"/>
    </location>
</feature>
<dbReference type="InterPro" id="IPR050753">
    <property type="entry name" value="Peptidase_M14_domain"/>
</dbReference>
<keyword evidence="6" id="KW-0378">Hydrolase</keyword>
<dbReference type="InterPro" id="IPR057247">
    <property type="entry name" value="CARBOXYPEPT_ZN_2"/>
</dbReference>
<dbReference type="Gene3D" id="2.60.40.1120">
    <property type="entry name" value="Carboxypeptidase-like, regulatory domain"/>
    <property type="match status" value="1"/>
</dbReference>
<evidence type="ECO:0000256" key="5">
    <source>
        <dbReference type="ARBA" id="ARBA00022723"/>
    </source>
</evidence>
<comment type="cofactor">
    <cofactor evidence="1">
        <name>Zn(2+)</name>
        <dbReference type="ChEBI" id="CHEBI:29105"/>
    </cofactor>
</comment>
<proteinExistence type="evidence at transcript level"/>
<dbReference type="PROSITE" id="PS00133">
    <property type="entry name" value="CARBOXYPEPT_ZN_2"/>
    <property type="match status" value="1"/>
</dbReference>
<dbReference type="CDD" id="cd11308">
    <property type="entry name" value="Peptidase_M14NE-CP-C_like"/>
    <property type="match status" value="1"/>
</dbReference>
<evidence type="ECO:0000313" key="12">
    <source>
        <dbReference type="EMBL" id="QDC23058.1"/>
    </source>
</evidence>
<dbReference type="PANTHER" id="PTHR11532:SF84">
    <property type="entry name" value="CARBOXYPEPTIDASE M"/>
    <property type="match status" value="1"/>
</dbReference>
<feature type="active site" description="Proton donor/acceptor" evidence="9">
    <location>
        <position position="289"/>
    </location>
</feature>